<evidence type="ECO:0000256" key="1">
    <source>
        <dbReference type="SAM" id="Phobius"/>
    </source>
</evidence>
<keyword evidence="1" id="KW-1133">Transmembrane helix</keyword>
<dbReference type="Pfam" id="PF13386">
    <property type="entry name" value="DsbD_2"/>
    <property type="match status" value="1"/>
</dbReference>
<dbReference type="EMBL" id="WWCW01000184">
    <property type="protein sequence ID" value="MYM91268.1"/>
    <property type="molecule type" value="Genomic_DNA"/>
</dbReference>
<dbReference type="Proteomes" id="UP000470302">
    <property type="component" value="Unassembled WGS sequence"/>
</dbReference>
<feature type="transmembrane region" description="Helical" evidence="1">
    <location>
        <begin position="151"/>
        <end position="170"/>
    </location>
</feature>
<keyword evidence="1" id="KW-0472">Membrane</keyword>
<organism evidence="3 4">
    <name type="scientific">Duganella vulcania</name>
    <dbReference type="NCBI Taxonomy" id="2692166"/>
    <lineage>
        <taxon>Bacteria</taxon>
        <taxon>Pseudomonadati</taxon>
        <taxon>Pseudomonadota</taxon>
        <taxon>Betaproteobacteria</taxon>
        <taxon>Burkholderiales</taxon>
        <taxon>Oxalobacteraceae</taxon>
        <taxon>Telluria group</taxon>
        <taxon>Duganella</taxon>
    </lineage>
</organism>
<feature type="transmembrane region" description="Helical" evidence="1">
    <location>
        <begin position="216"/>
        <end position="237"/>
    </location>
</feature>
<protein>
    <submittedName>
        <fullName evidence="3">Sulfite exporter TauE/SafE family protein</fullName>
    </submittedName>
</protein>
<evidence type="ECO:0000313" key="4">
    <source>
        <dbReference type="Proteomes" id="UP000470302"/>
    </source>
</evidence>
<evidence type="ECO:0000259" key="2">
    <source>
        <dbReference type="Pfam" id="PF13386"/>
    </source>
</evidence>
<evidence type="ECO:0000313" key="3">
    <source>
        <dbReference type="EMBL" id="MYM91268.1"/>
    </source>
</evidence>
<dbReference type="PANTHER" id="PTHR42208">
    <property type="entry name" value="HEAVY METAL TRANSPORTER-RELATED"/>
    <property type="match status" value="1"/>
</dbReference>
<dbReference type="AlphaFoldDB" id="A0A845GE88"/>
<feature type="transmembrane region" description="Helical" evidence="1">
    <location>
        <begin position="182"/>
        <end position="204"/>
    </location>
</feature>
<dbReference type="RefSeq" id="WP_161099937.1">
    <property type="nucleotide sequence ID" value="NZ_WWCW01000184.1"/>
</dbReference>
<sequence length="253" mass="25931">MNALQLLPVMVVGLAGSVHCVGMCGGIVGALSVGTAPPPRNVIPIVAAPQTSALTRVLSYNAGRIASYMTAGALAGGLAGGAHSIASLAGLQLGFYWLANLMLVALGLYLMDAWRGLAVLEQGGRVLWQRAQPAIAPLMKSLMPATRPHQAFALGALWGWLPCGMVYSVLLTAMLSGSAGDGAAVMLAFGLGTLPMLTGLGLAGARLQRALQQRRVRIACGLLVLAFGVLGLARAAGGIAPDWMDTLCLTPHQ</sequence>
<gene>
    <name evidence="3" type="ORF">GTP91_29345</name>
</gene>
<dbReference type="PANTHER" id="PTHR42208:SF1">
    <property type="entry name" value="HEAVY METAL TRANSPORTER"/>
    <property type="match status" value="1"/>
</dbReference>
<feature type="domain" description="Urease accessory protein UreH-like transmembrane" evidence="2">
    <location>
        <begin position="10"/>
        <end position="229"/>
    </location>
</feature>
<accession>A0A845GE88</accession>
<dbReference type="InterPro" id="IPR039447">
    <property type="entry name" value="UreH-like_TM_dom"/>
</dbReference>
<feature type="transmembrane region" description="Helical" evidence="1">
    <location>
        <begin position="94"/>
        <end position="111"/>
    </location>
</feature>
<comment type="caution">
    <text evidence="3">The sequence shown here is derived from an EMBL/GenBank/DDBJ whole genome shotgun (WGS) entry which is preliminary data.</text>
</comment>
<keyword evidence="1" id="KW-0812">Transmembrane</keyword>
<name>A0A845GE88_9BURK</name>
<reference evidence="3 4" key="1">
    <citation type="submission" date="2020-01" db="EMBL/GenBank/DDBJ databases">
        <title>Novel species isolated from a subtropical stream in China.</title>
        <authorList>
            <person name="Lu H."/>
        </authorList>
    </citation>
    <scope>NUCLEOTIDE SEQUENCE [LARGE SCALE GENOMIC DNA]</scope>
    <source>
        <strain evidence="3 4">FT82W</strain>
    </source>
</reference>
<proteinExistence type="predicted"/>